<reference evidence="2 3" key="1">
    <citation type="journal article" date="2010" name="J. Bacteriol.">
        <title>Short-term signatures of evolutionary change in the Salmonella enterica serovar typhimurium 14028 genome.</title>
        <authorList>
            <person name="Jarvik T."/>
            <person name="Smillie C."/>
            <person name="Groisman E.A."/>
            <person name="Ochman H."/>
        </authorList>
    </citation>
    <scope>NUCLEOTIDE SEQUENCE [LARGE SCALE GENOMIC DNA]</scope>
    <source>
        <strain evidence="3">14028s / SGSC 2262</strain>
    </source>
</reference>
<feature type="region of interest" description="Disordered" evidence="1">
    <location>
        <begin position="29"/>
        <end position="50"/>
    </location>
</feature>
<name>A0A0F6B090_SALT1</name>
<sequence length="50" mass="5557">MTISNWKKTGIPPDHIRSVFELTGVTPHELRPDLYPNPTDALPSQEASAK</sequence>
<keyword evidence="3" id="KW-1185">Reference proteome</keyword>
<organism evidence="2 3">
    <name type="scientific">Salmonella typhimurium (strain 14028s / SGSC 2262)</name>
    <dbReference type="NCBI Taxonomy" id="588858"/>
    <lineage>
        <taxon>Bacteria</taxon>
        <taxon>Pseudomonadati</taxon>
        <taxon>Pseudomonadota</taxon>
        <taxon>Gammaproteobacteria</taxon>
        <taxon>Enterobacterales</taxon>
        <taxon>Enterobacteriaceae</taxon>
        <taxon>Salmonella</taxon>
    </lineage>
</organism>
<dbReference type="AlphaFoldDB" id="A0A0F6B090"/>
<evidence type="ECO:0008006" key="4">
    <source>
        <dbReference type="Google" id="ProtNLM"/>
    </source>
</evidence>
<gene>
    <name evidence="2" type="ordered locus">STM14_1430</name>
</gene>
<dbReference type="KEGG" id="seo:STM14_1430"/>
<dbReference type="EMBL" id="CP001363">
    <property type="protein sequence ID" value="ACY87916.1"/>
    <property type="molecule type" value="Genomic_DNA"/>
</dbReference>
<dbReference type="InterPro" id="IPR010982">
    <property type="entry name" value="Lambda_DNA-bd_dom_sf"/>
</dbReference>
<proteinExistence type="predicted"/>
<evidence type="ECO:0000256" key="1">
    <source>
        <dbReference type="SAM" id="MobiDB-lite"/>
    </source>
</evidence>
<protein>
    <recommendedName>
        <fullName evidence="4">Rha family transcriptional regulator</fullName>
    </recommendedName>
</protein>
<evidence type="ECO:0000313" key="3">
    <source>
        <dbReference type="Proteomes" id="UP000002695"/>
    </source>
</evidence>
<accession>A0A0F6B090</accession>
<dbReference type="Proteomes" id="UP000002695">
    <property type="component" value="Chromosome"/>
</dbReference>
<dbReference type="GO" id="GO:0003677">
    <property type="term" value="F:DNA binding"/>
    <property type="evidence" value="ECO:0007669"/>
    <property type="project" value="InterPro"/>
</dbReference>
<evidence type="ECO:0000313" key="2">
    <source>
        <dbReference type="EMBL" id="ACY87916.1"/>
    </source>
</evidence>
<dbReference type="Gene3D" id="1.10.260.40">
    <property type="entry name" value="lambda repressor-like DNA-binding domains"/>
    <property type="match status" value="1"/>
</dbReference>
<dbReference type="HOGENOM" id="CLU_173998_1_3_6"/>